<gene>
    <name evidence="1" type="ORF">ITJ86_09405</name>
</gene>
<comment type="caution">
    <text evidence="1">The sequence shown here is derived from an EMBL/GenBank/DDBJ whole genome shotgun (WGS) entry which is preliminary data.</text>
</comment>
<sequence>MKKFLILFISITTAFSCSKDDDKTDTPIDQPKELTGGYVVVEGIDNNHPKVYIDDTHINFLGELDSYKSRTRTKREYEAVSETELLVEDRSAMVSWEDNKVTITFDTDNSKYIFIKESSVPTAEEWVTTVDPVSKIQLSDFVNQNPPEIADLAYYNGYVYTHGHQDLNGDYVLTKINPNDFSTSHIPVPSGSTGTLGYGSNIEYVGSNQFWIYHWGNPLDHMYAFNSSTLEETNSIEMPVQFSNVFQLGSNGTDLYGAFQNSIRKWNFIDQIWGNEIEFGHSGPRYGLDLDSNYLYIGSNRTIHKYDLSTFKAVAAYDVSMDNKYVLTGFTLVSDNHLVASVYNFDDTTYEIVSIELP</sequence>
<dbReference type="Proteomes" id="UP000611215">
    <property type="component" value="Unassembled WGS sequence"/>
</dbReference>
<dbReference type="RefSeq" id="WP_195871388.1">
    <property type="nucleotide sequence ID" value="NZ_JADOET010000007.1"/>
</dbReference>
<accession>A0ABS0EI28</accession>
<evidence type="ECO:0000313" key="2">
    <source>
        <dbReference type="Proteomes" id="UP000611215"/>
    </source>
</evidence>
<reference evidence="1 2" key="1">
    <citation type="submission" date="2020-11" db="EMBL/GenBank/DDBJ databases">
        <title>Winogradskyella marina sp. nov., isolated from marine sediment.</title>
        <authorList>
            <person name="Bo J."/>
            <person name="Wang S."/>
            <person name="Song X."/>
            <person name="Du Z."/>
        </authorList>
    </citation>
    <scope>NUCLEOTIDE SEQUENCE [LARGE SCALE GENOMIC DNA]</scope>
    <source>
        <strain evidence="1 2">F6397</strain>
    </source>
</reference>
<proteinExistence type="predicted"/>
<dbReference type="SUPFAM" id="SSF50998">
    <property type="entry name" value="Quinoprotein alcohol dehydrogenase-like"/>
    <property type="match status" value="1"/>
</dbReference>
<keyword evidence="2" id="KW-1185">Reference proteome</keyword>
<evidence type="ECO:0000313" key="1">
    <source>
        <dbReference type="EMBL" id="MBF8150112.1"/>
    </source>
</evidence>
<dbReference type="PROSITE" id="PS51257">
    <property type="entry name" value="PROKAR_LIPOPROTEIN"/>
    <property type="match status" value="1"/>
</dbReference>
<dbReference type="EMBL" id="JADOET010000007">
    <property type="protein sequence ID" value="MBF8150112.1"/>
    <property type="molecule type" value="Genomic_DNA"/>
</dbReference>
<organism evidence="1 2">
    <name type="scientific">Winogradskyella marina</name>
    <dbReference type="NCBI Taxonomy" id="2785530"/>
    <lineage>
        <taxon>Bacteria</taxon>
        <taxon>Pseudomonadati</taxon>
        <taxon>Bacteroidota</taxon>
        <taxon>Flavobacteriia</taxon>
        <taxon>Flavobacteriales</taxon>
        <taxon>Flavobacteriaceae</taxon>
        <taxon>Winogradskyella</taxon>
    </lineage>
</organism>
<dbReference type="InterPro" id="IPR011047">
    <property type="entry name" value="Quinoprotein_ADH-like_sf"/>
</dbReference>
<name>A0ABS0EI28_9FLAO</name>
<protein>
    <submittedName>
        <fullName evidence="1">Uncharacterized protein</fullName>
    </submittedName>
</protein>